<dbReference type="AlphaFoldDB" id="A0A8X7VK49"/>
<comment type="caution">
    <text evidence="2">The sequence shown here is derived from an EMBL/GenBank/DDBJ whole genome shotgun (WGS) entry which is preliminary data.</text>
</comment>
<gene>
    <name evidence="2" type="ORF">Bca52824_024715</name>
</gene>
<dbReference type="Proteomes" id="UP000886595">
    <property type="component" value="Unassembled WGS sequence"/>
</dbReference>
<organism evidence="2 3">
    <name type="scientific">Brassica carinata</name>
    <name type="common">Ethiopian mustard</name>
    <name type="synonym">Abyssinian cabbage</name>
    <dbReference type="NCBI Taxonomy" id="52824"/>
    <lineage>
        <taxon>Eukaryota</taxon>
        <taxon>Viridiplantae</taxon>
        <taxon>Streptophyta</taxon>
        <taxon>Embryophyta</taxon>
        <taxon>Tracheophyta</taxon>
        <taxon>Spermatophyta</taxon>
        <taxon>Magnoliopsida</taxon>
        <taxon>eudicotyledons</taxon>
        <taxon>Gunneridae</taxon>
        <taxon>Pentapetalae</taxon>
        <taxon>rosids</taxon>
        <taxon>malvids</taxon>
        <taxon>Brassicales</taxon>
        <taxon>Brassicaceae</taxon>
        <taxon>Brassiceae</taxon>
        <taxon>Brassica</taxon>
    </lineage>
</organism>
<dbReference type="EMBL" id="JAAMPC010000005">
    <property type="protein sequence ID" value="KAG2313158.1"/>
    <property type="molecule type" value="Genomic_DNA"/>
</dbReference>
<evidence type="ECO:0000313" key="2">
    <source>
        <dbReference type="EMBL" id="KAG2313158.1"/>
    </source>
</evidence>
<keyword evidence="3" id="KW-1185">Reference proteome</keyword>
<feature type="region of interest" description="Disordered" evidence="1">
    <location>
        <begin position="1"/>
        <end position="39"/>
    </location>
</feature>
<evidence type="ECO:0000313" key="3">
    <source>
        <dbReference type="Proteomes" id="UP000886595"/>
    </source>
</evidence>
<evidence type="ECO:0000256" key="1">
    <source>
        <dbReference type="SAM" id="MobiDB-lite"/>
    </source>
</evidence>
<name>A0A8X7VK49_BRACI</name>
<feature type="compositionally biased region" description="Basic and acidic residues" evidence="1">
    <location>
        <begin position="23"/>
        <end position="33"/>
    </location>
</feature>
<protein>
    <submittedName>
        <fullName evidence="2">Uncharacterized protein</fullName>
    </submittedName>
</protein>
<sequence>MHEDDQGNIAQPDNVGMEVVDQLDAHEVNEESPRINPQGSHMALLGQLSSRAPMDIVREESGMRYEERALRKRKFSEEGGAVSAIMAKDKGVSDASEDDDHIILEMEERWKGSARAQELSSDVIPTSVENYKMGSTSVKKPKGGCDMIDKFPGSKYENSLSLSSHPSLENLNHRSDFCSGDWRLRLDRVSSVPAFALLAKGWVLAATLLPLVSGHDSEAVRDFSVRFWLSGLSGSRGELVSLWCHGRSALFLSCPGCSGFPLIGGDSGSGVLQPLFPVSSLLLGSSLVPRDYGDGPLFRRYLLVLLYYLSVDSREFFLKLRFCYSVLELQRMSLRFGHNRDESVFGFSHIPVPWMNLVHLR</sequence>
<proteinExistence type="predicted"/>
<reference evidence="2 3" key="1">
    <citation type="submission" date="2020-02" db="EMBL/GenBank/DDBJ databases">
        <authorList>
            <person name="Ma Q."/>
            <person name="Huang Y."/>
            <person name="Song X."/>
            <person name="Pei D."/>
        </authorList>
    </citation>
    <scope>NUCLEOTIDE SEQUENCE [LARGE SCALE GENOMIC DNA]</scope>
    <source>
        <strain evidence="2">Sxm20200214</strain>
        <tissue evidence="2">Leaf</tissue>
    </source>
</reference>
<accession>A0A8X7VK49</accession>